<dbReference type="EMBL" id="JAMYQB010000015">
    <property type="protein sequence ID" value="MER9406103.1"/>
    <property type="molecule type" value="Genomic_DNA"/>
</dbReference>
<accession>A0ABV1Z289</accession>
<sequence length="53" mass="5580">MRPRGSDLFTSDLGWVESAVASAESAATFGPRIHAGLQGRHYGGRMLSSGFAI</sequence>
<evidence type="ECO:0000313" key="2">
    <source>
        <dbReference type="Proteomes" id="UP001433071"/>
    </source>
</evidence>
<protein>
    <submittedName>
        <fullName evidence="1">Uncharacterized protein</fullName>
    </submittedName>
</protein>
<organism evidence="1 2">
    <name type="scientific">Mesorhizobium caraganae</name>
    <dbReference type="NCBI Taxonomy" id="483206"/>
    <lineage>
        <taxon>Bacteria</taxon>
        <taxon>Pseudomonadati</taxon>
        <taxon>Pseudomonadota</taxon>
        <taxon>Alphaproteobacteria</taxon>
        <taxon>Hyphomicrobiales</taxon>
        <taxon>Phyllobacteriaceae</taxon>
        <taxon>Mesorhizobium</taxon>
    </lineage>
</organism>
<evidence type="ECO:0000313" key="1">
    <source>
        <dbReference type="EMBL" id="MER9406103.1"/>
    </source>
</evidence>
<reference evidence="1 2" key="1">
    <citation type="journal article" date="2024" name="Proc. Natl. Acad. Sci. U.S.A.">
        <title>The evolutionary genomics of adaptation to stress in wild rhizobium bacteria.</title>
        <authorList>
            <person name="Kehlet-Delgado H."/>
            <person name="Montoya A.P."/>
            <person name="Jensen K.T."/>
            <person name="Wendlandt C.E."/>
            <person name="Dexheimer C."/>
            <person name="Roberts M."/>
            <person name="Torres Martinez L."/>
            <person name="Friesen M.L."/>
            <person name="Griffitts J.S."/>
            <person name="Porter S.S."/>
        </authorList>
    </citation>
    <scope>NUCLEOTIDE SEQUENCE [LARGE SCALE GENOMIC DNA]</scope>
    <source>
        <strain evidence="1 2">M0641</strain>
    </source>
</reference>
<keyword evidence="2" id="KW-1185">Reference proteome</keyword>
<comment type="caution">
    <text evidence="1">The sequence shown here is derived from an EMBL/GenBank/DDBJ whole genome shotgun (WGS) entry which is preliminary data.</text>
</comment>
<dbReference type="RefSeq" id="WP_352559498.1">
    <property type="nucleotide sequence ID" value="NZ_JAMYQB010000015.1"/>
</dbReference>
<proteinExistence type="predicted"/>
<dbReference type="Proteomes" id="UP001433071">
    <property type="component" value="Unassembled WGS sequence"/>
</dbReference>
<name>A0ABV1Z289_9HYPH</name>
<gene>
    <name evidence="1" type="ORF">NKI36_18920</name>
</gene>